<proteinExistence type="predicted"/>
<sequence length="236" mass="26868">MLKTFLRGLLKVLAGLVGLLLISFVVLKLVYNAPVPSGKSGQAADMLAQQMLEAINHNAFTEAKVIHWSFRETNHYKWFKQEHQVQVSWKDYQVNLQTKSPQQSQAYKGDTELTGQAKTEAIAYAEKNFNNDSFWLIAPHKLFDPGTKRQLIRADGQDKLLVTYTSGGSTPGDSYLWTLNEQHIPVSMQLWVRIIPFDGITAEWLNWQPTKAGFPLPEERRLWGFKIPISDVKVIP</sequence>
<evidence type="ECO:0000313" key="1">
    <source>
        <dbReference type="EMBL" id="SHE83511.1"/>
    </source>
</evidence>
<name>A0A1M4WQD8_9FLAO</name>
<dbReference type="AlphaFoldDB" id="A0A1M4WQD8"/>
<evidence type="ECO:0000313" key="2">
    <source>
        <dbReference type="Proteomes" id="UP000184462"/>
    </source>
</evidence>
<dbReference type="EMBL" id="FQTW01000006">
    <property type="protein sequence ID" value="SHE83511.1"/>
    <property type="molecule type" value="Genomic_DNA"/>
</dbReference>
<accession>A0A1M4WQD8</accession>
<dbReference type="Proteomes" id="UP000184462">
    <property type="component" value="Unassembled WGS sequence"/>
</dbReference>
<reference evidence="1 2" key="1">
    <citation type="submission" date="2016-11" db="EMBL/GenBank/DDBJ databases">
        <authorList>
            <person name="Jaros S."/>
            <person name="Januszkiewicz K."/>
            <person name="Wedrychowicz H."/>
        </authorList>
    </citation>
    <scope>NUCLEOTIDE SEQUENCE [LARGE SCALE GENOMIC DNA]</scope>
    <source>
        <strain evidence="1 2">DSM 25661</strain>
    </source>
</reference>
<keyword evidence="2" id="KW-1185">Reference proteome</keyword>
<dbReference type="OrthoDB" id="933657at2"/>
<dbReference type="RefSeq" id="WP_073193225.1">
    <property type="nucleotide sequence ID" value="NZ_FQTW01000006.1"/>
</dbReference>
<gene>
    <name evidence="1" type="ORF">SAMN05444278_106115</name>
</gene>
<dbReference type="STRING" id="1155689.SAMN05444278_106115"/>
<protein>
    <submittedName>
        <fullName evidence="1">Uncharacterized protein</fullName>
    </submittedName>
</protein>
<organism evidence="1 2">
    <name type="scientific">Psychroflexus salarius</name>
    <dbReference type="NCBI Taxonomy" id="1155689"/>
    <lineage>
        <taxon>Bacteria</taxon>
        <taxon>Pseudomonadati</taxon>
        <taxon>Bacteroidota</taxon>
        <taxon>Flavobacteriia</taxon>
        <taxon>Flavobacteriales</taxon>
        <taxon>Flavobacteriaceae</taxon>
        <taxon>Psychroflexus</taxon>
    </lineage>
</organism>